<reference evidence="1 2" key="1">
    <citation type="submission" date="2020-04" db="EMBL/GenBank/DDBJ databases">
        <title>Characterization and complete genome analysis of a novel phage JC01 infecting Cronobacter sakazakii.</title>
        <authorList>
            <person name="Jiang J."/>
            <person name="Zhao C."/>
            <person name="Tie D."/>
            <person name="Li Z."/>
        </authorList>
    </citation>
    <scope>NUCLEOTIDE SEQUENCE [LARGE SCALE GENOMIC DNA]</scope>
</reference>
<protein>
    <submittedName>
        <fullName evidence="1">Uncharacterized protein</fullName>
    </submittedName>
</protein>
<dbReference type="RefSeq" id="YP_009998621.1">
    <property type="nucleotide sequence ID" value="NC_052989.1"/>
</dbReference>
<dbReference type="Proteomes" id="UP000502753">
    <property type="component" value="Segment"/>
</dbReference>
<sequence>MRSVKIETRGGMLLRAPLDAISVIEETGSLRAEWDMRHVLIHNPRFLYTVRPGDIKSIQYSQ</sequence>
<evidence type="ECO:0000313" key="2">
    <source>
        <dbReference type="Proteomes" id="UP000502753"/>
    </source>
</evidence>
<dbReference type="GeneID" id="62681212"/>
<accession>A0A6M3YKK8</accession>
<proteinExistence type="predicted"/>
<dbReference type="EMBL" id="MT330372">
    <property type="protein sequence ID" value="QJI52261.1"/>
    <property type="molecule type" value="Genomic_DNA"/>
</dbReference>
<evidence type="ECO:0000313" key="1">
    <source>
        <dbReference type="EMBL" id="QJI52261.1"/>
    </source>
</evidence>
<keyword evidence="2" id="KW-1185">Reference proteome</keyword>
<dbReference type="KEGG" id="vg:62681212"/>
<name>A0A6M3YKK8_9CAUD</name>
<organism evidence="1 2">
    <name type="scientific">Cronobacter phage JC01</name>
    <dbReference type="NCBI Taxonomy" id="2729575"/>
    <lineage>
        <taxon>Viruses</taxon>
        <taxon>Duplodnaviria</taxon>
        <taxon>Heunggongvirae</taxon>
        <taxon>Uroviricota</taxon>
        <taxon>Caudoviricetes</taxon>
        <taxon>Casjensviridae</taxon>
        <taxon>Jacunavirus</taxon>
        <taxon>Jacunavirus JC01</taxon>
    </lineage>
</organism>